<keyword evidence="4" id="KW-1185">Reference proteome</keyword>
<dbReference type="AlphaFoldDB" id="R9PDS6"/>
<feature type="compositionally biased region" description="Low complexity" evidence="1">
    <location>
        <begin position="70"/>
        <end position="91"/>
    </location>
</feature>
<organism evidence="3 4">
    <name type="scientific">Pseudozyma hubeiensis (strain SY62)</name>
    <name type="common">Yeast</name>
    <dbReference type="NCBI Taxonomy" id="1305764"/>
    <lineage>
        <taxon>Eukaryota</taxon>
        <taxon>Fungi</taxon>
        <taxon>Dikarya</taxon>
        <taxon>Basidiomycota</taxon>
        <taxon>Ustilaginomycotina</taxon>
        <taxon>Ustilaginomycetes</taxon>
        <taxon>Ustilaginales</taxon>
        <taxon>Ustilaginaceae</taxon>
        <taxon>Pseudozyma</taxon>
    </lineage>
</organism>
<evidence type="ECO:0000313" key="3">
    <source>
        <dbReference type="EMBL" id="GAC99377.1"/>
    </source>
</evidence>
<keyword evidence="2" id="KW-0732">Signal</keyword>
<dbReference type="Proteomes" id="UP000014071">
    <property type="component" value="Unassembled WGS sequence"/>
</dbReference>
<feature type="region of interest" description="Disordered" evidence="1">
    <location>
        <begin position="202"/>
        <end position="258"/>
    </location>
</feature>
<dbReference type="EMBL" id="DF238831">
    <property type="protein sequence ID" value="GAC99377.1"/>
    <property type="molecule type" value="Genomic_DNA"/>
</dbReference>
<dbReference type="RefSeq" id="XP_012192964.1">
    <property type="nucleotide sequence ID" value="XM_012337574.1"/>
</dbReference>
<feature type="compositionally biased region" description="Basic residues" evidence="1">
    <location>
        <begin position="244"/>
        <end position="253"/>
    </location>
</feature>
<sequence length="655" mass="74546">MLVTGRLSRSQPWWLIIGVSHLLLLFAIAAAAPTSDRSEIQLASDDELSHQAPSFRLHDNALRHSSSGRSSFQQTPSSFASSAPASQGPQTIKTSLRNTPPTRWDRILARLRRSAVLNYGQWRTSLQAADVRAWQRQQHVRQKAEARRLAKLARKPGEVEFQPVFKLSEEELKAARHAKASHDVRLSHEENDRLSLAQRETQDLRVAQTAPRSPSQSKAFQPKSDHQQLYPADVAAQDSDGRSLRSKGLRKLSRVPSSEMDAAMLERKARMAAEHGAPDLSDVLHRVPLPTLRKRAPPSSSDQYTEHPSLHYEGQGWRMFRGTDGREIRFAPYEPHRDIAVMSKSFDDLTPHERKSVSKTIPVVKDLQKNSWNIDDLAYRPEIGAHANDRDRGMYFFDNRMPQTIGVRSVNGQYQRFQFEYLSKSGWGGARRKWATFEELPDHLKQFLRWQSRLGLDYPWSSAVRFRKRSLPSPGTDAVKPAQLRKRTQQHQLGASPRKRTLTFGLPGGGASSAGTSAGSDRYQTFTYPVEWIEVARTRSGLQFSFQWARGLPGRVQYRTWENLSPEEKAKIKKAIPNIYAYVSDFEEAKRGGFAFDPAKDPRELQSTFHQPGPPITVRYARFNADDFSECSEGRRPESYFTSTIPKPEHTKRWT</sequence>
<feature type="signal peptide" evidence="2">
    <location>
        <begin position="1"/>
        <end position="31"/>
    </location>
</feature>
<evidence type="ECO:0000313" key="4">
    <source>
        <dbReference type="Proteomes" id="UP000014071"/>
    </source>
</evidence>
<evidence type="ECO:0000256" key="2">
    <source>
        <dbReference type="SAM" id="SignalP"/>
    </source>
</evidence>
<protein>
    <submittedName>
        <fullName evidence="3">Predicted ATPase</fullName>
    </submittedName>
</protein>
<proteinExistence type="predicted"/>
<gene>
    <name evidence="3" type="ORF">PHSY_006978</name>
</gene>
<reference evidence="4" key="1">
    <citation type="journal article" date="2013" name="Genome Announc.">
        <title>Draft genome sequence of the basidiomycetous yeast-like fungus Pseudozyma hubeiensis SY62, which produces an abundant amount of the biosurfactant mannosylerythritol lipids.</title>
        <authorList>
            <person name="Konishi M."/>
            <person name="Hatada Y."/>
            <person name="Horiuchi J."/>
        </authorList>
    </citation>
    <scope>NUCLEOTIDE SEQUENCE [LARGE SCALE GENOMIC DNA]</scope>
    <source>
        <strain evidence="4">SY62</strain>
    </source>
</reference>
<evidence type="ECO:0000256" key="1">
    <source>
        <dbReference type="SAM" id="MobiDB-lite"/>
    </source>
</evidence>
<feature type="region of interest" description="Disordered" evidence="1">
    <location>
        <begin position="485"/>
        <end position="518"/>
    </location>
</feature>
<feature type="chain" id="PRO_5004478194" evidence="2">
    <location>
        <begin position="32"/>
        <end position="655"/>
    </location>
</feature>
<feature type="region of interest" description="Disordered" evidence="1">
    <location>
        <begin position="63"/>
        <end position="99"/>
    </location>
</feature>
<dbReference type="OrthoDB" id="2555648at2759"/>
<dbReference type="eggNOG" id="ENOG502RE2X">
    <property type="taxonomic scope" value="Eukaryota"/>
</dbReference>
<accession>R9PDS6</accession>
<dbReference type="GeneID" id="24112243"/>
<name>R9PDS6_PSEHS</name>
<dbReference type="HOGENOM" id="CLU_418628_0_0_1"/>
<feature type="compositionally biased region" description="Polar residues" evidence="1">
    <location>
        <begin position="210"/>
        <end position="219"/>
    </location>
</feature>